<evidence type="ECO:0000256" key="1">
    <source>
        <dbReference type="SAM" id="SignalP"/>
    </source>
</evidence>
<feature type="chain" id="PRO_5022771430" description="Secreted protein" evidence="1">
    <location>
        <begin position="25"/>
        <end position="192"/>
    </location>
</feature>
<reference evidence="2 3" key="1">
    <citation type="submission" date="2019-05" db="EMBL/GenBank/DDBJ databases">
        <title>Emergence of the Ug99 lineage of the wheat stem rust pathogen through somatic hybridization.</title>
        <authorList>
            <person name="Li F."/>
            <person name="Upadhyaya N.M."/>
            <person name="Sperschneider J."/>
            <person name="Matny O."/>
            <person name="Nguyen-Phuc H."/>
            <person name="Mago R."/>
            <person name="Raley C."/>
            <person name="Miller M.E."/>
            <person name="Silverstein K.A.T."/>
            <person name="Henningsen E."/>
            <person name="Hirsch C.D."/>
            <person name="Visser B."/>
            <person name="Pretorius Z.A."/>
            <person name="Steffenson B.J."/>
            <person name="Schwessinger B."/>
            <person name="Dodds P.N."/>
            <person name="Figueroa M."/>
        </authorList>
    </citation>
    <scope>NUCLEOTIDE SEQUENCE [LARGE SCALE GENOMIC DNA]</scope>
    <source>
        <strain evidence="2">21-0</strain>
    </source>
</reference>
<keyword evidence="3" id="KW-1185">Reference proteome</keyword>
<gene>
    <name evidence="2" type="ORF">PGT21_029088</name>
</gene>
<evidence type="ECO:0008006" key="4">
    <source>
        <dbReference type="Google" id="ProtNLM"/>
    </source>
</evidence>
<feature type="signal peptide" evidence="1">
    <location>
        <begin position="1"/>
        <end position="24"/>
    </location>
</feature>
<protein>
    <recommendedName>
        <fullName evidence="4">Secreted protein</fullName>
    </recommendedName>
</protein>
<organism evidence="2 3">
    <name type="scientific">Puccinia graminis f. sp. tritici</name>
    <dbReference type="NCBI Taxonomy" id="56615"/>
    <lineage>
        <taxon>Eukaryota</taxon>
        <taxon>Fungi</taxon>
        <taxon>Dikarya</taxon>
        <taxon>Basidiomycota</taxon>
        <taxon>Pucciniomycotina</taxon>
        <taxon>Pucciniomycetes</taxon>
        <taxon>Pucciniales</taxon>
        <taxon>Pucciniaceae</taxon>
        <taxon>Puccinia</taxon>
    </lineage>
</organism>
<name>A0A5B0Q744_PUCGR</name>
<dbReference type="EMBL" id="VSWC01000028">
    <property type="protein sequence ID" value="KAA1108922.1"/>
    <property type="molecule type" value="Genomic_DNA"/>
</dbReference>
<dbReference type="Proteomes" id="UP000324748">
    <property type="component" value="Unassembled WGS sequence"/>
</dbReference>
<sequence length="192" mass="20907">MIFQLKGLLVLVTALTVLVNTSSSTTVCGRWYKKQGNKMTVTVRLMKSGGPMVPSWRIKEKESGRPTRELTADKGICETYTNTTRGACLWIGDNPRTPTPKGLTPGWLTDDDKSNCGKQFIIKQGKKHVRGKIVDGCGFAEDGPPVTTAQGCSAIYVTKVLYTELGGNVDDKNDPGKVEIEAWDFAAKNPPV</sequence>
<dbReference type="OrthoDB" id="2496730at2759"/>
<accession>A0A5B0Q744</accession>
<evidence type="ECO:0000313" key="3">
    <source>
        <dbReference type="Proteomes" id="UP000324748"/>
    </source>
</evidence>
<evidence type="ECO:0000313" key="2">
    <source>
        <dbReference type="EMBL" id="KAA1108922.1"/>
    </source>
</evidence>
<comment type="caution">
    <text evidence="2">The sequence shown here is derived from an EMBL/GenBank/DDBJ whole genome shotgun (WGS) entry which is preliminary data.</text>
</comment>
<proteinExistence type="predicted"/>
<dbReference type="AlphaFoldDB" id="A0A5B0Q744"/>
<keyword evidence="1" id="KW-0732">Signal</keyword>